<keyword evidence="1" id="KW-0472">Membrane</keyword>
<evidence type="ECO:0000259" key="2">
    <source>
        <dbReference type="Pfam" id="PF08044"/>
    </source>
</evidence>
<evidence type="ECO:0000313" key="3">
    <source>
        <dbReference type="EMBL" id="AKF28601.1"/>
    </source>
</evidence>
<reference evidence="3 4" key="1">
    <citation type="submission" date="2015-04" db="EMBL/GenBank/DDBJ databases">
        <title>Complete Genome Sequence of Brevibacterium flavum ATCC 15168.</title>
        <authorList>
            <person name="Ahn J."/>
            <person name="Park G."/>
            <person name="Jeon W."/>
            <person name="Jang Y."/>
            <person name="Jang M."/>
            <person name="Lee H."/>
            <person name="Lee H."/>
        </authorList>
    </citation>
    <scope>NUCLEOTIDE SEQUENCE [LARGE SCALE GENOMIC DNA]</scope>
    <source>
        <strain evidence="3 4">ATCC 15168</strain>
    </source>
</reference>
<proteinExistence type="predicted"/>
<feature type="domain" description="DUF1707" evidence="2">
    <location>
        <begin position="11"/>
        <end position="63"/>
    </location>
</feature>
<keyword evidence="4" id="KW-1185">Reference proteome</keyword>
<dbReference type="Pfam" id="PF08044">
    <property type="entry name" value="DUF1707"/>
    <property type="match status" value="1"/>
</dbReference>
<feature type="transmembrane region" description="Helical" evidence="1">
    <location>
        <begin position="117"/>
        <end position="135"/>
    </location>
</feature>
<dbReference type="Proteomes" id="UP000034037">
    <property type="component" value="Chromosome"/>
</dbReference>
<evidence type="ECO:0000313" key="4">
    <source>
        <dbReference type="Proteomes" id="UP000034037"/>
    </source>
</evidence>
<feature type="transmembrane region" description="Helical" evidence="1">
    <location>
        <begin position="94"/>
        <end position="111"/>
    </location>
</feature>
<dbReference type="EMBL" id="CP011309">
    <property type="protein sequence ID" value="AKF28601.1"/>
    <property type="molecule type" value="Genomic_DNA"/>
</dbReference>
<gene>
    <name evidence="3" type="ORF">YH66_14240</name>
</gene>
<keyword evidence="1" id="KW-1133">Transmembrane helix</keyword>
<dbReference type="HOGENOM" id="CLU_102484_0_0_11"/>
<dbReference type="PATRIC" id="fig|92706.3.peg.2991"/>
<sequence length="201" mass="22431">MGEQFPGDKNIRVSDTERSAALAALGQFYAEGRLSLEETDDRCEAVADAKTRGDLNAIFYDLPNQQIAVVDRSEQTYTATEVAELHRKGARPRAGILGLTTVLAITGTAAFASTTAFATALLALIPIVFIMLYVMKIGPESWHAPTPRQLQRKRMIELREKEKLRDMELKAQRKERTHALTNRALDAAETAFNTKPWKKNK</sequence>
<protein>
    <submittedName>
        <fullName evidence="3">Membrane protein</fullName>
    </submittedName>
</protein>
<evidence type="ECO:0000256" key="1">
    <source>
        <dbReference type="SAM" id="Phobius"/>
    </source>
</evidence>
<organism evidence="3 4">
    <name type="scientific">[Brevibacterium] flavum</name>
    <dbReference type="NCBI Taxonomy" id="92706"/>
    <lineage>
        <taxon>Bacteria</taxon>
        <taxon>Bacillati</taxon>
        <taxon>Actinomycetota</taxon>
        <taxon>Actinomycetes</taxon>
        <taxon>Mycobacteriales</taxon>
        <taxon>Corynebacteriaceae</taxon>
        <taxon>Corynebacterium</taxon>
    </lineage>
</organism>
<dbReference type="RefSeq" id="WP_003862703.1">
    <property type="nucleotide sequence ID" value="NZ_CP011309.1"/>
</dbReference>
<dbReference type="AlphaFoldDB" id="A0A0F6WRK1"/>
<dbReference type="InterPro" id="IPR012551">
    <property type="entry name" value="DUF1707_SHOCT-like"/>
</dbReference>
<accession>A0A0F6WRK1</accession>
<keyword evidence="1" id="KW-0812">Transmembrane</keyword>
<name>A0A0F6WRK1_9CORY</name>